<evidence type="ECO:0000313" key="3">
    <source>
        <dbReference type="Proteomes" id="UP000521075"/>
    </source>
</evidence>
<proteinExistence type="predicted"/>
<dbReference type="EMBL" id="JACCHJ010000001">
    <property type="protein sequence ID" value="NYK08138.1"/>
    <property type="molecule type" value="Genomic_DNA"/>
</dbReference>
<keyword evidence="3" id="KW-1185">Reference proteome</keyword>
<feature type="region of interest" description="Disordered" evidence="1">
    <location>
        <begin position="149"/>
        <end position="180"/>
    </location>
</feature>
<protein>
    <submittedName>
        <fullName evidence="2">Uncharacterized protein</fullName>
    </submittedName>
</protein>
<name>A0A853DIJ1_9MICO</name>
<evidence type="ECO:0000313" key="2">
    <source>
        <dbReference type="EMBL" id="NYK08138.1"/>
    </source>
</evidence>
<dbReference type="RefSeq" id="WP_179699291.1">
    <property type="nucleotide sequence ID" value="NZ_BAAAHA010000002.1"/>
</dbReference>
<feature type="compositionally biased region" description="Basic and acidic residues" evidence="1">
    <location>
        <begin position="150"/>
        <end position="160"/>
    </location>
</feature>
<sequence length="180" mass="19208">MNAQIGPPQAATNELEAGAVLVDTLPSTLLTPDAPERYTVSAVFTRRPSRGEIDAIQDGATRDALTTAGYPTAELRVSDRRLEISNTNLEELGDGLASAIAERLHAISVKSAADHDRFAAELLEKTQRETDRAALVVLAAAAVSFVRPTSRNDAEARWEGEGGSPDHSWYDVRNGGAAAR</sequence>
<organism evidence="2 3">
    <name type="scientific">Leifsonia naganoensis</name>
    <dbReference type="NCBI Taxonomy" id="150025"/>
    <lineage>
        <taxon>Bacteria</taxon>
        <taxon>Bacillati</taxon>
        <taxon>Actinomycetota</taxon>
        <taxon>Actinomycetes</taxon>
        <taxon>Micrococcales</taxon>
        <taxon>Microbacteriaceae</taxon>
        <taxon>Leifsonia</taxon>
    </lineage>
</organism>
<reference evidence="2 3" key="1">
    <citation type="submission" date="2020-07" db="EMBL/GenBank/DDBJ databases">
        <title>Sequencing the genomes of 1000 actinobacteria strains.</title>
        <authorList>
            <person name="Klenk H.-P."/>
        </authorList>
    </citation>
    <scope>NUCLEOTIDE SEQUENCE [LARGE SCALE GENOMIC DNA]</scope>
    <source>
        <strain evidence="2 3">DSM 15166</strain>
    </source>
</reference>
<evidence type="ECO:0000256" key="1">
    <source>
        <dbReference type="SAM" id="MobiDB-lite"/>
    </source>
</evidence>
<dbReference type="Proteomes" id="UP000521075">
    <property type="component" value="Unassembled WGS sequence"/>
</dbReference>
<accession>A0A853DIJ1</accession>
<comment type="caution">
    <text evidence="2">The sequence shown here is derived from an EMBL/GenBank/DDBJ whole genome shotgun (WGS) entry which is preliminary data.</text>
</comment>
<gene>
    <name evidence="2" type="ORF">HNR14_000019</name>
</gene>
<dbReference type="AlphaFoldDB" id="A0A853DIJ1"/>